<dbReference type="Proteomes" id="UP001066276">
    <property type="component" value="Chromosome 5"/>
</dbReference>
<evidence type="ECO:0000313" key="3">
    <source>
        <dbReference type="Proteomes" id="UP001066276"/>
    </source>
</evidence>
<name>A0AAV7RWQ0_PLEWA</name>
<dbReference type="EMBL" id="JANPWB010000009">
    <property type="protein sequence ID" value="KAJ1155920.1"/>
    <property type="molecule type" value="Genomic_DNA"/>
</dbReference>
<proteinExistence type="predicted"/>
<evidence type="ECO:0000256" key="1">
    <source>
        <dbReference type="SAM" id="MobiDB-lite"/>
    </source>
</evidence>
<keyword evidence="3" id="KW-1185">Reference proteome</keyword>
<evidence type="ECO:0000313" key="2">
    <source>
        <dbReference type="EMBL" id="KAJ1155920.1"/>
    </source>
</evidence>
<accession>A0AAV7RWQ0</accession>
<gene>
    <name evidence="2" type="ORF">NDU88_008645</name>
</gene>
<sequence>MTLSPGSGTAEPGREEKPASHRRGTRDEEEEESGIFGEQTFYHRREEDEEAGRRTNSAMAPGGGARTLATLLEKRGTIRAGSTFVEKNKRSIAPSPSINVLSVVSW</sequence>
<dbReference type="AlphaFoldDB" id="A0AAV7RWQ0"/>
<reference evidence="2" key="1">
    <citation type="journal article" date="2022" name="bioRxiv">
        <title>Sequencing and chromosome-scale assembly of the giantPleurodeles waltlgenome.</title>
        <authorList>
            <person name="Brown T."/>
            <person name="Elewa A."/>
            <person name="Iarovenko S."/>
            <person name="Subramanian E."/>
            <person name="Araus A.J."/>
            <person name="Petzold A."/>
            <person name="Susuki M."/>
            <person name="Suzuki K.-i.T."/>
            <person name="Hayashi T."/>
            <person name="Toyoda A."/>
            <person name="Oliveira C."/>
            <person name="Osipova E."/>
            <person name="Leigh N.D."/>
            <person name="Simon A."/>
            <person name="Yun M.H."/>
        </authorList>
    </citation>
    <scope>NUCLEOTIDE SEQUENCE</scope>
    <source>
        <strain evidence="2">20211129_DDA</strain>
        <tissue evidence="2">Liver</tissue>
    </source>
</reference>
<comment type="caution">
    <text evidence="2">The sequence shown here is derived from an EMBL/GenBank/DDBJ whole genome shotgun (WGS) entry which is preliminary data.</text>
</comment>
<feature type="region of interest" description="Disordered" evidence="1">
    <location>
        <begin position="1"/>
        <end position="66"/>
    </location>
</feature>
<organism evidence="2 3">
    <name type="scientific">Pleurodeles waltl</name>
    <name type="common">Iberian ribbed newt</name>
    <dbReference type="NCBI Taxonomy" id="8319"/>
    <lineage>
        <taxon>Eukaryota</taxon>
        <taxon>Metazoa</taxon>
        <taxon>Chordata</taxon>
        <taxon>Craniata</taxon>
        <taxon>Vertebrata</taxon>
        <taxon>Euteleostomi</taxon>
        <taxon>Amphibia</taxon>
        <taxon>Batrachia</taxon>
        <taxon>Caudata</taxon>
        <taxon>Salamandroidea</taxon>
        <taxon>Salamandridae</taxon>
        <taxon>Pleurodelinae</taxon>
        <taxon>Pleurodeles</taxon>
    </lineage>
</organism>
<protein>
    <submittedName>
        <fullName evidence="2">Uncharacterized protein</fullName>
    </submittedName>
</protein>